<feature type="non-terminal residue" evidence="1">
    <location>
        <position position="1"/>
    </location>
</feature>
<protein>
    <recommendedName>
        <fullName evidence="3">SOUL heme-binding protein</fullName>
    </recommendedName>
</protein>
<gene>
    <name evidence="1" type="ORF">TeGR_g723</name>
</gene>
<evidence type="ECO:0008006" key="3">
    <source>
        <dbReference type="Google" id="ProtNLM"/>
    </source>
</evidence>
<accession>A0ABQ6MUE6</accession>
<dbReference type="EMBL" id="BRYB01004572">
    <property type="protein sequence ID" value="GMI33569.1"/>
    <property type="molecule type" value="Genomic_DNA"/>
</dbReference>
<dbReference type="PANTHER" id="PTHR34123">
    <property type="entry name" value="OS04G0578200 PROTEIN"/>
    <property type="match status" value="1"/>
</dbReference>
<evidence type="ECO:0000313" key="2">
    <source>
        <dbReference type="Proteomes" id="UP001165060"/>
    </source>
</evidence>
<dbReference type="InterPro" id="IPR032710">
    <property type="entry name" value="NTF2-like_dom_sf"/>
</dbReference>
<dbReference type="Proteomes" id="UP001165060">
    <property type="component" value="Unassembled WGS sequence"/>
</dbReference>
<feature type="non-terminal residue" evidence="1">
    <location>
        <position position="238"/>
    </location>
</feature>
<reference evidence="1 2" key="1">
    <citation type="journal article" date="2023" name="Commun. Biol.">
        <title>Genome analysis of Parmales, the sister group of diatoms, reveals the evolutionary specialization of diatoms from phago-mixotrophs to photoautotrophs.</title>
        <authorList>
            <person name="Ban H."/>
            <person name="Sato S."/>
            <person name="Yoshikawa S."/>
            <person name="Yamada K."/>
            <person name="Nakamura Y."/>
            <person name="Ichinomiya M."/>
            <person name="Sato N."/>
            <person name="Blanc-Mathieu R."/>
            <person name="Endo H."/>
            <person name="Kuwata A."/>
            <person name="Ogata H."/>
        </authorList>
    </citation>
    <scope>NUCLEOTIDE SEQUENCE [LARGE SCALE GENOMIC DNA]</scope>
</reference>
<evidence type="ECO:0000313" key="1">
    <source>
        <dbReference type="EMBL" id="GMI33569.1"/>
    </source>
</evidence>
<name>A0ABQ6MUE6_9STRA</name>
<proteinExistence type="predicted"/>
<dbReference type="Pfam" id="PF10184">
    <property type="entry name" value="DUF2358"/>
    <property type="match status" value="1"/>
</dbReference>
<organism evidence="1 2">
    <name type="scientific">Tetraparma gracilis</name>
    <dbReference type="NCBI Taxonomy" id="2962635"/>
    <lineage>
        <taxon>Eukaryota</taxon>
        <taxon>Sar</taxon>
        <taxon>Stramenopiles</taxon>
        <taxon>Ochrophyta</taxon>
        <taxon>Bolidophyceae</taxon>
        <taxon>Parmales</taxon>
        <taxon>Triparmaceae</taxon>
        <taxon>Tetraparma</taxon>
    </lineage>
</organism>
<comment type="caution">
    <text evidence="1">The sequence shown here is derived from an EMBL/GenBank/DDBJ whole genome shotgun (WGS) entry which is preliminary data.</text>
</comment>
<dbReference type="InterPro" id="IPR018790">
    <property type="entry name" value="DUF2358"/>
</dbReference>
<keyword evidence="2" id="KW-1185">Reference proteome</keyword>
<dbReference type="SUPFAM" id="SSF54427">
    <property type="entry name" value="NTF2-like"/>
    <property type="match status" value="1"/>
</dbReference>
<sequence length="238" mass="26135">TLAREYASFFSPLEPSCYNPAVSFEDPLTSFSGLGKYQANVDMLASRTPLGRFLFADAVILLHSTTPLPPPHALQTRWTLKMRMPAFPWKPALAFTGVSRYELDDAGRVLAQEDYWDSIDATPGGGYKRSGRGGALGDFLGQIFDPSVKAGAAAPELPYTLLRRGPGYEVRRLPRAVAYAGLEYGRRDEAFERLGRATRGVEGVMGPAIIEVGGGKRMRWPVAFSMGDTRELEEVAER</sequence>
<dbReference type="PANTHER" id="PTHR34123:SF1">
    <property type="entry name" value="OS04G0578200 PROTEIN"/>
    <property type="match status" value="1"/>
</dbReference>